<gene>
    <name evidence="5" type="ORF">DHW03_03605</name>
</gene>
<name>A0A317ESS6_9SPHI</name>
<dbReference type="InterPro" id="IPR037066">
    <property type="entry name" value="Plug_dom_sf"/>
</dbReference>
<dbReference type="Gene3D" id="2.40.170.20">
    <property type="entry name" value="TonB-dependent receptor, beta-barrel domain"/>
    <property type="match status" value="1"/>
</dbReference>
<dbReference type="SUPFAM" id="SSF49464">
    <property type="entry name" value="Carboxypeptidase regulatory domain-like"/>
    <property type="match status" value="1"/>
</dbReference>
<evidence type="ECO:0000256" key="3">
    <source>
        <dbReference type="ARBA" id="ARBA00023237"/>
    </source>
</evidence>
<dbReference type="InterPro" id="IPR036942">
    <property type="entry name" value="Beta-barrel_TonB_sf"/>
</dbReference>
<organism evidence="5 6">
    <name type="scientific">Pedobacter yonginense</name>
    <dbReference type="NCBI Taxonomy" id="651869"/>
    <lineage>
        <taxon>Bacteria</taxon>
        <taxon>Pseudomonadati</taxon>
        <taxon>Bacteroidota</taxon>
        <taxon>Sphingobacteriia</taxon>
        <taxon>Sphingobacteriales</taxon>
        <taxon>Sphingobacteriaceae</taxon>
        <taxon>Pedobacter</taxon>
    </lineage>
</organism>
<dbReference type="Pfam" id="PF13715">
    <property type="entry name" value="CarbopepD_reg_2"/>
    <property type="match status" value="1"/>
</dbReference>
<keyword evidence="2" id="KW-0472">Membrane</keyword>
<feature type="domain" description="TonB-dependent receptor plug" evidence="4">
    <location>
        <begin position="136"/>
        <end position="216"/>
    </location>
</feature>
<dbReference type="Gene3D" id="2.170.130.10">
    <property type="entry name" value="TonB-dependent receptor, plug domain"/>
    <property type="match status" value="1"/>
</dbReference>
<dbReference type="InterPro" id="IPR008969">
    <property type="entry name" value="CarboxyPept-like_regulatory"/>
</dbReference>
<evidence type="ECO:0000313" key="5">
    <source>
        <dbReference type="EMBL" id="PWS28933.1"/>
    </source>
</evidence>
<dbReference type="AlphaFoldDB" id="A0A317ESS6"/>
<dbReference type="OrthoDB" id="1108759at2"/>
<comment type="caution">
    <text evidence="5">The sequence shown here is derived from an EMBL/GenBank/DDBJ whole genome shotgun (WGS) entry which is preliminary data.</text>
</comment>
<protein>
    <submittedName>
        <fullName evidence="5">TonB-dependent receptor</fullName>
    </submittedName>
</protein>
<comment type="subcellular location">
    <subcellularLocation>
        <location evidence="1">Cell outer membrane</location>
    </subcellularLocation>
</comment>
<evidence type="ECO:0000256" key="1">
    <source>
        <dbReference type="ARBA" id="ARBA00004442"/>
    </source>
</evidence>
<evidence type="ECO:0000259" key="4">
    <source>
        <dbReference type="Pfam" id="PF07715"/>
    </source>
</evidence>
<sequence>MLKFRIILFLLVAGFSIAVAQPLVRISGIVYNEEKLPLPQVTVIILGQAQSTVTDEFGVYTIYSKSKNFTIKYSLLGYQPQTKKFVEFSGTRINQQVTMLANISELEQVNITNKQNQLSNTTTLNIGDVSSMPLVSGNFETMLKTLPGVSTNNELSAQYSVRGGNFDENLIYINDIEINRPILIRNGQQEGLSFINSDLISKAKFSAGGFEAKYGDKLSSVLDIKYDVPDSNQTILSTSFLNTSLSTKRVFKNSFLLLGLRYKNNSSVLNKQDEKGSYNPNFADAQLMYQYNFSPKFNLSFLGNLNLGQFKLVPENRETIFGTLNTTLKLNVDYEGQEIDDYRTTGTAISATYLPKPKLAIKFINSYFITVERERFDIDGRYIFDEVDNTFSGENFGVVNKNRGIGSYYNYGRNSLNTQTYASEIKVDQNFNNHVFSWGLKFDQARYKDRLNEYNYTDSAGFILPNNSKNIILQNVINVENNLDITNYSAYIQDSYSLSNYAELQLGARATYSSLSKQLLISPRMLLAYRPNSNNKILRFTLGVYKQPPSYRTIRDFNGVLNVNQKAQSSYNTSLGYEYAFDALGTRLKFTSEGYFKYSDRLIPYKIDNLRIKYLANEVSKGYAYGADFSIGGEFVKDMVSYFRLSVMHANEDVIGDSYIQNGATIYPGYLKRPTDQRVNFSIFFQDRLLNSPTYKVHLNALYGSRLPIGPSQTARYLDQFFIPSYKRVDIGFSKDFLDDAAIHKPKFLDRNFNSVILFFEVFNMLNIDNTVSYLWLKDVDNVQYAIPNYLTGRQFNLKLIVKLKNTP</sequence>
<keyword evidence="5" id="KW-0675">Receptor</keyword>
<dbReference type="InterPro" id="IPR012910">
    <property type="entry name" value="Plug_dom"/>
</dbReference>
<dbReference type="Pfam" id="PF07715">
    <property type="entry name" value="Plug"/>
    <property type="match status" value="1"/>
</dbReference>
<accession>A0A317ESS6</accession>
<keyword evidence="6" id="KW-1185">Reference proteome</keyword>
<keyword evidence="3" id="KW-0998">Cell outer membrane</keyword>
<dbReference type="GO" id="GO:0009279">
    <property type="term" value="C:cell outer membrane"/>
    <property type="evidence" value="ECO:0007669"/>
    <property type="project" value="UniProtKB-SubCell"/>
</dbReference>
<dbReference type="RefSeq" id="WP_109924362.1">
    <property type="nucleotide sequence ID" value="NZ_QGNZ01000001.1"/>
</dbReference>
<proteinExistence type="predicted"/>
<dbReference type="SUPFAM" id="SSF56935">
    <property type="entry name" value="Porins"/>
    <property type="match status" value="1"/>
</dbReference>
<dbReference type="Proteomes" id="UP000245379">
    <property type="component" value="Unassembled WGS sequence"/>
</dbReference>
<evidence type="ECO:0000313" key="6">
    <source>
        <dbReference type="Proteomes" id="UP000245379"/>
    </source>
</evidence>
<dbReference type="Gene3D" id="2.60.40.1120">
    <property type="entry name" value="Carboxypeptidase-like, regulatory domain"/>
    <property type="match status" value="1"/>
</dbReference>
<dbReference type="EMBL" id="QGNZ01000001">
    <property type="protein sequence ID" value="PWS28933.1"/>
    <property type="molecule type" value="Genomic_DNA"/>
</dbReference>
<evidence type="ECO:0000256" key="2">
    <source>
        <dbReference type="ARBA" id="ARBA00023136"/>
    </source>
</evidence>
<reference evidence="5 6" key="1">
    <citation type="submission" date="2018-05" db="EMBL/GenBank/DDBJ databases">
        <title>Pedobacter paludis sp. nov., isolated from wetland soil.</title>
        <authorList>
            <person name="Zhang Y."/>
            <person name="Wang G."/>
        </authorList>
    </citation>
    <scope>NUCLEOTIDE SEQUENCE [LARGE SCALE GENOMIC DNA]</scope>
    <source>
        <strain evidence="5 6">KCTC22721</strain>
    </source>
</reference>